<dbReference type="EMBL" id="CP089286">
    <property type="protein sequence ID" value="UTO55671.1"/>
    <property type="molecule type" value="Genomic_DNA"/>
</dbReference>
<protein>
    <submittedName>
        <fullName evidence="1">Uncharacterized protein</fullName>
    </submittedName>
</protein>
<dbReference type="AlphaFoldDB" id="A0A9Q9F5E8"/>
<accession>A0A9Q9F5E8</accession>
<evidence type="ECO:0000313" key="1">
    <source>
        <dbReference type="EMBL" id="UTO55671.1"/>
    </source>
</evidence>
<name>A0A9Q9F5E8_9RICK</name>
<evidence type="ECO:0000313" key="2">
    <source>
        <dbReference type="Proteomes" id="UP001059822"/>
    </source>
</evidence>
<sequence length="60" mass="7235">MLKMVLRYGYTNGKSVDGKQLINYLLKFEFMTRIDDLLDDINYGNIILNVFYKRITYNYL</sequence>
<dbReference type="Proteomes" id="UP001059822">
    <property type="component" value="Chromosome"/>
</dbReference>
<proteinExistence type="predicted"/>
<organism evidence="1 2">
    <name type="scientific">Neoehrlichia mikurensis</name>
    <dbReference type="NCBI Taxonomy" id="89586"/>
    <lineage>
        <taxon>Bacteria</taxon>
        <taxon>Pseudomonadati</taxon>
        <taxon>Pseudomonadota</taxon>
        <taxon>Alphaproteobacteria</taxon>
        <taxon>Rickettsiales</taxon>
        <taxon>Anaplasmataceae</taxon>
        <taxon>Candidatus Neoehrlichia</taxon>
    </lineage>
</organism>
<gene>
    <name evidence="1" type="ORF">LUA82_01105</name>
</gene>
<reference evidence="1" key="1">
    <citation type="journal article" date="2022" name="Microorganisms">
        <title>Assembly and Comparison of Ca. Neoehrlichia mikurensis Genomes.</title>
        <authorList>
            <person name="Azagi T."/>
            <person name="Dirks R.P."/>
            <person name="Yebra-Pimentel E.S."/>
            <person name="Schaap P.J."/>
            <person name="Koehorst J.J."/>
            <person name="Esser H.J."/>
            <person name="Sprong H."/>
        </authorList>
    </citation>
    <scope>NUCLEOTIDE SEQUENCE</scope>
    <source>
        <strain evidence="1">18-2837</strain>
    </source>
</reference>